<dbReference type="PROSITE" id="PS00356">
    <property type="entry name" value="HTH_LACI_1"/>
    <property type="match status" value="1"/>
</dbReference>
<name>A0ABP6ZRM8_9ACTN</name>
<evidence type="ECO:0000256" key="4">
    <source>
        <dbReference type="SAM" id="MobiDB-lite"/>
    </source>
</evidence>
<feature type="compositionally biased region" description="Basic residues" evidence="4">
    <location>
        <begin position="339"/>
        <end position="349"/>
    </location>
</feature>
<dbReference type="SUPFAM" id="SSF47413">
    <property type="entry name" value="lambda repressor-like DNA-binding domains"/>
    <property type="match status" value="1"/>
</dbReference>
<keyword evidence="3" id="KW-0804">Transcription</keyword>
<dbReference type="PANTHER" id="PTHR30146">
    <property type="entry name" value="LACI-RELATED TRANSCRIPTIONAL REPRESSOR"/>
    <property type="match status" value="1"/>
</dbReference>
<dbReference type="GO" id="GO:0003677">
    <property type="term" value="F:DNA binding"/>
    <property type="evidence" value="ECO:0007669"/>
    <property type="project" value="UniProtKB-KW"/>
</dbReference>
<gene>
    <name evidence="6" type="ORF">GCM10022236_16620</name>
</gene>
<evidence type="ECO:0000259" key="5">
    <source>
        <dbReference type="PROSITE" id="PS50932"/>
    </source>
</evidence>
<sequence>MATMRDVADRAGVSIATVSFVVNNTKPVSASTRERIEAAMAELGFRRNVVARALASRRTRILALAYPALEHRLSTSAVEFITSAAREASSHDYHLVVWPVSNDSAELADLVGQGLVDGVLLMEVQLDDPRVGLLQSMGMPFALIGRTEDPTGLDYVDIDFDTSLELCVSHLWDLGHRRIALISGDQSVPSFERYGPYVRMDQAYRRIANERGFEEIVLGVRSGARYGREIATELTRIAPDVTGVVIFDEPAAAGLLAGLHTLGRRVPEDVSVVSAIAAIDQAFACDPPLTAVTAPGVELGLLAVQALVRRLEGGTPLPPQLRTGSFVLGESTAPPPASGRRRAATRRTS</sequence>
<keyword evidence="7" id="KW-1185">Reference proteome</keyword>
<dbReference type="SUPFAM" id="SSF53822">
    <property type="entry name" value="Periplasmic binding protein-like I"/>
    <property type="match status" value="1"/>
</dbReference>
<reference evidence="7" key="1">
    <citation type="journal article" date="2019" name="Int. J. Syst. Evol. Microbiol.">
        <title>The Global Catalogue of Microorganisms (GCM) 10K type strain sequencing project: providing services to taxonomists for standard genome sequencing and annotation.</title>
        <authorList>
            <consortium name="The Broad Institute Genomics Platform"/>
            <consortium name="The Broad Institute Genome Sequencing Center for Infectious Disease"/>
            <person name="Wu L."/>
            <person name="Ma J."/>
        </authorList>
    </citation>
    <scope>NUCLEOTIDE SEQUENCE [LARGE SCALE GENOMIC DNA]</scope>
    <source>
        <strain evidence="7">JCM 16929</strain>
    </source>
</reference>
<dbReference type="Gene3D" id="3.40.50.2300">
    <property type="match status" value="2"/>
</dbReference>
<dbReference type="InterPro" id="IPR046335">
    <property type="entry name" value="LacI/GalR-like_sensor"/>
</dbReference>
<comment type="caution">
    <text evidence="6">The sequence shown here is derived from an EMBL/GenBank/DDBJ whole genome shotgun (WGS) entry which is preliminary data.</text>
</comment>
<dbReference type="SMART" id="SM00354">
    <property type="entry name" value="HTH_LACI"/>
    <property type="match status" value="1"/>
</dbReference>
<accession>A0ABP6ZRM8</accession>
<evidence type="ECO:0000256" key="2">
    <source>
        <dbReference type="ARBA" id="ARBA00023125"/>
    </source>
</evidence>
<keyword evidence="2 6" id="KW-0238">DNA-binding</keyword>
<dbReference type="Gene3D" id="1.10.260.40">
    <property type="entry name" value="lambda repressor-like DNA-binding domains"/>
    <property type="match status" value="1"/>
</dbReference>
<feature type="region of interest" description="Disordered" evidence="4">
    <location>
        <begin position="319"/>
        <end position="349"/>
    </location>
</feature>
<dbReference type="InterPro" id="IPR010982">
    <property type="entry name" value="Lambda_DNA-bd_dom_sf"/>
</dbReference>
<dbReference type="RefSeq" id="WP_344803288.1">
    <property type="nucleotide sequence ID" value="NZ_BAABAB010000010.1"/>
</dbReference>
<proteinExistence type="predicted"/>
<dbReference type="InterPro" id="IPR000843">
    <property type="entry name" value="HTH_LacI"/>
</dbReference>
<dbReference type="CDD" id="cd01392">
    <property type="entry name" value="HTH_LacI"/>
    <property type="match status" value="1"/>
</dbReference>
<keyword evidence="1" id="KW-0805">Transcription regulation</keyword>
<dbReference type="PANTHER" id="PTHR30146:SF153">
    <property type="entry name" value="LACTOSE OPERON REPRESSOR"/>
    <property type="match status" value="1"/>
</dbReference>
<dbReference type="Proteomes" id="UP001501490">
    <property type="component" value="Unassembled WGS sequence"/>
</dbReference>
<evidence type="ECO:0000256" key="3">
    <source>
        <dbReference type="ARBA" id="ARBA00023163"/>
    </source>
</evidence>
<organism evidence="6 7">
    <name type="scientific">Microlunatus ginsengisoli</name>
    <dbReference type="NCBI Taxonomy" id="363863"/>
    <lineage>
        <taxon>Bacteria</taxon>
        <taxon>Bacillati</taxon>
        <taxon>Actinomycetota</taxon>
        <taxon>Actinomycetes</taxon>
        <taxon>Propionibacteriales</taxon>
        <taxon>Propionibacteriaceae</taxon>
        <taxon>Microlunatus</taxon>
    </lineage>
</organism>
<evidence type="ECO:0000313" key="6">
    <source>
        <dbReference type="EMBL" id="GAA3615317.1"/>
    </source>
</evidence>
<dbReference type="EMBL" id="BAABAB010000010">
    <property type="protein sequence ID" value="GAA3615317.1"/>
    <property type="molecule type" value="Genomic_DNA"/>
</dbReference>
<feature type="domain" description="HTH lacI-type" evidence="5">
    <location>
        <begin position="2"/>
        <end position="56"/>
    </location>
</feature>
<dbReference type="PROSITE" id="PS50932">
    <property type="entry name" value="HTH_LACI_2"/>
    <property type="match status" value="1"/>
</dbReference>
<dbReference type="Pfam" id="PF13377">
    <property type="entry name" value="Peripla_BP_3"/>
    <property type="match status" value="1"/>
</dbReference>
<dbReference type="Pfam" id="PF00356">
    <property type="entry name" value="LacI"/>
    <property type="match status" value="1"/>
</dbReference>
<evidence type="ECO:0000313" key="7">
    <source>
        <dbReference type="Proteomes" id="UP001501490"/>
    </source>
</evidence>
<evidence type="ECO:0000256" key="1">
    <source>
        <dbReference type="ARBA" id="ARBA00023015"/>
    </source>
</evidence>
<protein>
    <submittedName>
        <fullName evidence="6">LacI family DNA-binding transcriptional regulator</fullName>
    </submittedName>
</protein>
<dbReference type="InterPro" id="IPR028082">
    <property type="entry name" value="Peripla_BP_I"/>
</dbReference>